<evidence type="ECO:0000313" key="2">
    <source>
        <dbReference type="Proteomes" id="UP001148838"/>
    </source>
</evidence>
<dbReference type="Proteomes" id="UP001148838">
    <property type="component" value="Unassembled WGS sequence"/>
</dbReference>
<sequence>MEWNVFHSELEGRSSDTVIQEALASGTGHHSQQVPRGKRKAQHQNAMHEAVNRFTESYESRNLPRHGDAAFAEYITAELASLPEDIKDTAVMNIMKVLMDAKREKRSRFD</sequence>
<accession>A0ABQ8T3V2</accession>
<reference evidence="1 2" key="1">
    <citation type="journal article" date="2022" name="Allergy">
        <title>Genome assembly and annotation of Periplaneta americana reveal a comprehensive cockroach allergen profile.</title>
        <authorList>
            <person name="Wang L."/>
            <person name="Xiong Q."/>
            <person name="Saelim N."/>
            <person name="Wang L."/>
            <person name="Nong W."/>
            <person name="Wan A.T."/>
            <person name="Shi M."/>
            <person name="Liu X."/>
            <person name="Cao Q."/>
            <person name="Hui J.H.L."/>
            <person name="Sookrung N."/>
            <person name="Leung T.F."/>
            <person name="Tungtrongchitr A."/>
            <person name="Tsui S.K.W."/>
        </authorList>
    </citation>
    <scope>NUCLEOTIDE SEQUENCE [LARGE SCALE GENOMIC DNA]</scope>
    <source>
        <strain evidence="1">PWHHKU_190912</strain>
    </source>
</reference>
<protein>
    <submittedName>
        <fullName evidence="1">Uncharacterized protein</fullName>
    </submittedName>
</protein>
<proteinExistence type="predicted"/>
<evidence type="ECO:0000313" key="1">
    <source>
        <dbReference type="EMBL" id="KAJ4441176.1"/>
    </source>
</evidence>
<organism evidence="1 2">
    <name type="scientific">Periplaneta americana</name>
    <name type="common">American cockroach</name>
    <name type="synonym">Blatta americana</name>
    <dbReference type="NCBI Taxonomy" id="6978"/>
    <lineage>
        <taxon>Eukaryota</taxon>
        <taxon>Metazoa</taxon>
        <taxon>Ecdysozoa</taxon>
        <taxon>Arthropoda</taxon>
        <taxon>Hexapoda</taxon>
        <taxon>Insecta</taxon>
        <taxon>Pterygota</taxon>
        <taxon>Neoptera</taxon>
        <taxon>Polyneoptera</taxon>
        <taxon>Dictyoptera</taxon>
        <taxon>Blattodea</taxon>
        <taxon>Blattoidea</taxon>
        <taxon>Blattidae</taxon>
        <taxon>Blattinae</taxon>
        <taxon>Periplaneta</taxon>
    </lineage>
</organism>
<gene>
    <name evidence="1" type="ORF">ANN_11027</name>
</gene>
<dbReference type="EMBL" id="JAJSOF020000015">
    <property type="protein sequence ID" value="KAJ4441176.1"/>
    <property type="molecule type" value="Genomic_DNA"/>
</dbReference>
<comment type="caution">
    <text evidence="1">The sequence shown here is derived from an EMBL/GenBank/DDBJ whole genome shotgun (WGS) entry which is preliminary data.</text>
</comment>
<name>A0ABQ8T3V2_PERAM</name>
<keyword evidence="2" id="KW-1185">Reference proteome</keyword>